<dbReference type="GO" id="GO:0008380">
    <property type="term" value="P:RNA splicing"/>
    <property type="evidence" value="ECO:0007669"/>
    <property type="project" value="UniProtKB-KW"/>
</dbReference>
<dbReference type="GO" id="GO:0071013">
    <property type="term" value="C:catalytic step 2 spliceosome"/>
    <property type="evidence" value="ECO:0007669"/>
    <property type="project" value="TreeGrafter"/>
</dbReference>
<dbReference type="GO" id="GO:0071011">
    <property type="term" value="C:precatalytic spliceosome"/>
    <property type="evidence" value="ECO:0007669"/>
    <property type="project" value="TreeGrafter"/>
</dbReference>
<dbReference type="OrthoDB" id="205794at2759"/>
<evidence type="ECO:0000256" key="7">
    <source>
        <dbReference type="SAM" id="Coils"/>
    </source>
</evidence>
<dbReference type="Proteomes" id="UP000664169">
    <property type="component" value="Unassembled WGS sequence"/>
</dbReference>
<keyword evidence="3" id="KW-0507">mRNA processing</keyword>
<evidence type="ECO:0000256" key="4">
    <source>
        <dbReference type="ARBA" id="ARBA00022728"/>
    </source>
</evidence>
<keyword evidence="7" id="KW-0175">Coiled coil</keyword>
<keyword evidence="5" id="KW-0508">mRNA splicing</keyword>
<evidence type="ECO:0000256" key="3">
    <source>
        <dbReference type="ARBA" id="ARBA00022664"/>
    </source>
</evidence>
<gene>
    <name evidence="8" type="ORF">GOMPHAMPRED_001287</name>
</gene>
<name>A0A8H3IJ63_9LECA</name>
<dbReference type="InterPro" id="IPR008409">
    <property type="entry name" value="SPF27"/>
</dbReference>
<dbReference type="PANTHER" id="PTHR13296:SF0">
    <property type="entry name" value="PRE-MRNA-SPLICING FACTOR SPF27"/>
    <property type="match status" value="1"/>
</dbReference>
<dbReference type="PANTHER" id="PTHR13296">
    <property type="entry name" value="BCAS2 PROTEIN"/>
    <property type="match status" value="1"/>
</dbReference>
<evidence type="ECO:0000256" key="2">
    <source>
        <dbReference type="ARBA" id="ARBA00010788"/>
    </source>
</evidence>
<organism evidence="8 9">
    <name type="scientific">Gomphillus americanus</name>
    <dbReference type="NCBI Taxonomy" id="1940652"/>
    <lineage>
        <taxon>Eukaryota</taxon>
        <taxon>Fungi</taxon>
        <taxon>Dikarya</taxon>
        <taxon>Ascomycota</taxon>
        <taxon>Pezizomycotina</taxon>
        <taxon>Lecanoromycetes</taxon>
        <taxon>OSLEUM clade</taxon>
        <taxon>Ostropomycetidae</taxon>
        <taxon>Ostropales</taxon>
        <taxon>Graphidaceae</taxon>
        <taxon>Gomphilloideae</taxon>
        <taxon>Gomphillus</taxon>
    </lineage>
</organism>
<evidence type="ECO:0000313" key="9">
    <source>
        <dbReference type="Proteomes" id="UP000664169"/>
    </source>
</evidence>
<accession>A0A8H3IJ63</accession>
<protein>
    <recommendedName>
        <fullName evidence="10">Breast carcinoma amplified sequence 2</fullName>
    </recommendedName>
</protein>
<comment type="caution">
    <text evidence="8">The sequence shown here is derived from an EMBL/GenBank/DDBJ whole genome shotgun (WGS) entry which is preliminary data.</text>
</comment>
<evidence type="ECO:0000313" key="8">
    <source>
        <dbReference type="EMBL" id="CAF9917510.1"/>
    </source>
</evidence>
<proteinExistence type="inferred from homology"/>
<feature type="coiled-coil region" evidence="7">
    <location>
        <begin position="136"/>
        <end position="163"/>
    </location>
</feature>
<evidence type="ECO:0000256" key="6">
    <source>
        <dbReference type="ARBA" id="ARBA00023242"/>
    </source>
</evidence>
<keyword evidence="6" id="KW-0539">Nucleus</keyword>
<reference evidence="8" key="1">
    <citation type="submission" date="2021-03" db="EMBL/GenBank/DDBJ databases">
        <authorList>
            <person name="Tagirdzhanova G."/>
        </authorList>
    </citation>
    <scope>NUCLEOTIDE SEQUENCE</scope>
</reference>
<sequence>MPLTNQTFEYLPGIDPTIPDSELDTIKAQLLSQIPSEVSTASTTASLHPSLSRYTYTPQFSELISTEHKRIASGQPRTGGIDPERYSTLEAPVPPTEEAWKSTLQQAYASYTHLSIRNTNLALLEEHGRNAWLIANAGLEVELGVLERELVAAQAAARAVEQERLATREEVAGEFEVLEQGWRQGVGRALETEIAGEEIRRQILEVKRGGRG</sequence>
<dbReference type="GO" id="GO:0006397">
    <property type="term" value="P:mRNA processing"/>
    <property type="evidence" value="ECO:0007669"/>
    <property type="project" value="UniProtKB-KW"/>
</dbReference>
<comment type="similarity">
    <text evidence="2">Belongs to the SPF27 family.</text>
</comment>
<keyword evidence="4" id="KW-0747">Spliceosome</keyword>
<dbReference type="AlphaFoldDB" id="A0A8H3IJ63"/>
<evidence type="ECO:0000256" key="1">
    <source>
        <dbReference type="ARBA" id="ARBA00004123"/>
    </source>
</evidence>
<dbReference type="GO" id="GO:0000974">
    <property type="term" value="C:Prp19 complex"/>
    <property type="evidence" value="ECO:0007669"/>
    <property type="project" value="TreeGrafter"/>
</dbReference>
<evidence type="ECO:0000256" key="5">
    <source>
        <dbReference type="ARBA" id="ARBA00023187"/>
    </source>
</evidence>
<keyword evidence="9" id="KW-1185">Reference proteome</keyword>
<evidence type="ECO:0008006" key="10">
    <source>
        <dbReference type="Google" id="ProtNLM"/>
    </source>
</evidence>
<dbReference type="Pfam" id="PF05700">
    <property type="entry name" value="BCAS2"/>
    <property type="match status" value="1"/>
</dbReference>
<comment type="subcellular location">
    <subcellularLocation>
        <location evidence="1">Nucleus</location>
    </subcellularLocation>
</comment>
<dbReference type="EMBL" id="CAJPDQ010000012">
    <property type="protein sequence ID" value="CAF9917510.1"/>
    <property type="molecule type" value="Genomic_DNA"/>
</dbReference>